<dbReference type="InterPro" id="IPR044023">
    <property type="entry name" value="Ig_7"/>
</dbReference>
<feature type="domain" description="Ig-like" evidence="3">
    <location>
        <begin position="364"/>
        <end position="445"/>
    </location>
</feature>
<evidence type="ECO:0000313" key="5">
    <source>
        <dbReference type="Proteomes" id="UP000612680"/>
    </source>
</evidence>
<feature type="domain" description="Ig-like" evidence="3">
    <location>
        <begin position="284"/>
        <end position="361"/>
    </location>
</feature>
<dbReference type="Proteomes" id="UP000612680">
    <property type="component" value="Chromosome"/>
</dbReference>
<protein>
    <submittedName>
        <fullName evidence="4">T9SS type A sorting domain-containing protein</fullName>
    </submittedName>
</protein>
<reference evidence="4 5" key="1">
    <citation type="submission" date="2020-06" db="EMBL/GenBank/DDBJ databases">
        <title>Dyadobacter sandarakinus sp. nov., isolated from the soil of the Arctic Yellow River Station.</title>
        <authorList>
            <person name="Zhang Y."/>
            <person name="Peng F."/>
        </authorList>
    </citation>
    <scope>NUCLEOTIDE SEQUENCE [LARGE SCALE GENOMIC DNA]</scope>
    <source>
        <strain evidence="4 5">Q3-56</strain>
    </source>
</reference>
<evidence type="ECO:0000259" key="2">
    <source>
        <dbReference type="Pfam" id="PF18962"/>
    </source>
</evidence>
<accession>A0ABX7I8M1</accession>
<evidence type="ECO:0000313" key="4">
    <source>
        <dbReference type="EMBL" id="QRR02461.1"/>
    </source>
</evidence>
<dbReference type="Pfam" id="PF19081">
    <property type="entry name" value="Ig_7"/>
    <property type="match status" value="6"/>
</dbReference>
<keyword evidence="1" id="KW-0732">Signal</keyword>
<sequence length="1052" mass="108688">MKKTFIKKGVFACIAILSGVISSFAQTITTGAVTPDPVCVGSSISVAFTKTGTFPAGTKFTVQLSNILGGYIGSTDLGTGTTSPISLVIPANVVPGALYKVRVIAESPDVVGSDSETLTINATPAAPAASDVTYKQGDTAAPLNATGINKKWYTSATGGTGSATAPVPSTATAGTKSYFVTQTLGSCESERTEIKVTVTVCNTAKPVVKDISYCQKEDADALTATGTSLKWYTTATGGTASATAPTPSTTTTGTRSYYVTQTINGCESERAEIEVTVKAISAAPTLTAAESAVTLCQGSDAKALTASGTGLKWYTASAGGTALLSAPVPDTDDEGIATYYVSQTASNSCESSRVKVTVTVKESPKAPTVADTSYCVGEKAVALTVESGNPYKWYTTATGGTGSATAPTPATTAAASVSYYVTQANTYGSLVCESPRAKLDVVVNPTPATIPALIDSVCQDLSGKTYTFDAKAAQGNTLNWYTAATGGTGVKTTPAVNLKTAAQVIYYVTQESAKGCESVRSSQKVVVKTLPAAPVIDAPTVEYCQFTPAKALTATALSKATLYWYGSSATGGTGTTSAPVPSTLVGGTTSYYVGQTLAGCVSTRTKIDVKINTTPKPQTNTSLSYCQNAEAPILDATGTVLKWYREANSTDWQGFPFTPYTEKVEDYSFYVTQTGTNGCESPKEEIKIHIKARPSATISGNANIDLGGTATITLNFTGDGPWAYALSSGQSDTTNQATVQLPVKPTKTTTYSVAEVSNDCGKGTPIGSAVVSVRVPTISTGSPSASEACAGKSFNVPFQQSGEFPAGNQFRVQISRVNQDARFWTVPSVTAGGLITATFPDTTTGGSYFVRVVSIGANADFTVKGSVSPINITASPLPVATLSGNQTIIAGETANLKAEITGRSPWTFVLSDGVKDSTFTTSASSFNFKVAPRTTSFYTIKSVSNSCGVGKGAGSARIQVDPILGVEPPAAAAAWVKIYPTLVQGSCTVEITGTLSGRQAKAEILDLNGRQRSSSTLRSNITEVNFSNLPSGLYLLRVQNGDLSTVQRVLKP</sequence>
<proteinExistence type="predicted"/>
<feature type="domain" description="Ig-like" evidence="3">
    <location>
        <begin position="531"/>
        <end position="612"/>
    </location>
</feature>
<keyword evidence="5" id="KW-1185">Reference proteome</keyword>
<dbReference type="NCBIfam" id="TIGR04183">
    <property type="entry name" value="Por_Secre_tail"/>
    <property type="match status" value="1"/>
</dbReference>
<feature type="chain" id="PRO_5047427428" evidence="1">
    <location>
        <begin position="26"/>
        <end position="1052"/>
    </location>
</feature>
<feature type="domain" description="Secretion system C-terminal sorting" evidence="2">
    <location>
        <begin position="978"/>
        <end position="1049"/>
    </location>
</feature>
<gene>
    <name evidence="4" type="ORF">HWI92_16855</name>
</gene>
<feature type="domain" description="Ig-like" evidence="3">
    <location>
        <begin position="456"/>
        <end position="527"/>
    </location>
</feature>
<organism evidence="4 5">
    <name type="scientific">Dyadobacter sandarakinus</name>
    <dbReference type="NCBI Taxonomy" id="2747268"/>
    <lineage>
        <taxon>Bacteria</taxon>
        <taxon>Pseudomonadati</taxon>
        <taxon>Bacteroidota</taxon>
        <taxon>Cytophagia</taxon>
        <taxon>Cytophagales</taxon>
        <taxon>Spirosomataceae</taxon>
        <taxon>Dyadobacter</taxon>
    </lineage>
</organism>
<feature type="domain" description="Ig-like" evidence="3">
    <location>
        <begin position="124"/>
        <end position="199"/>
    </location>
</feature>
<evidence type="ECO:0000259" key="3">
    <source>
        <dbReference type="Pfam" id="PF19081"/>
    </source>
</evidence>
<evidence type="ECO:0000256" key="1">
    <source>
        <dbReference type="SAM" id="SignalP"/>
    </source>
</evidence>
<feature type="signal peptide" evidence="1">
    <location>
        <begin position="1"/>
        <end position="25"/>
    </location>
</feature>
<dbReference type="Pfam" id="PF18962">
    <property type="entry name" value="Por_Secre_tail"/>
    <property type="match status" value="1"/>
</dbReference>
<feature type="domain" description="Ig-like" evidence="3">
    <location>
        <begin position="205"/>
        <end position="278"/>
    </location>
</feature>
<name>A0ABX7I8M1_9BACT</name>
<dbReference type="RefSeq" id="WP_204657436.1">
    <property type="nucleotide sequence ID" value="NZ_CP056775.1"/>
</dbReference>
<dbReference type="EMBL" id="CP056775">
    <property type="protein sequence ID" value="QRR02461.1"/>
    <property type="molecule type" value="Genomic_DNA"/>
</dbReference>
<dbReference type="InterPro" id="IPR026444">
    <property type="entry name" value="Secre_tail"/>
</dbReference>